<dbReference type="PANTHER" id="PTHR31218">
    <property type="entry name" value="WAT1-RELATED PROTEIN"/>
    <property type="match status" value="1"/>
</dbReference>
<feature type="transmembrane region" description="Helical" evidence="4">
    <location>
        <begin position="153"/>
        <end position="174"/>
    </location>
</feature>
<dbReference type="Proteomes" id="UP000541444">
    <property type="component" value="Unassembled WGS sequence"/>
</dbReference>
<dbReference type="EMBL" id="JACGCM010002327">
    <property type="protein sequence ID" value="KAF6141371.1"/>
    <property type="molecule type" value="Genomic_DNA"/>
</dbReference>
<evidence type="ECO:0000256" key="3">
    <source>
        <dbReference type="ARBA" id="ARBA00023136"/>
    </source>
</evidence>
<sequence>MEKLNMRSSSSQAKSLGTIISVSRAFIVTLYIGQPIIISLPPSTSPQLLHFFLLPQPNWVHRGIIFVVVYLLAAIWNILQAATFKEYPSKMTVVLFSCFFGTLQCVVFSLIADRDPIAWRINPYIELAAILYSVRCVCDICIHTWAQHKKGPIYVTIFRPLGIVIAVVMSVSFLGDTLYAGR</sequence>
<protein>
    <recommendedName>
        <fullName evidence="7">WAT1-related protein</fullName>
    </recommendedName>
</protein>
<evidence type="ECO:0000256" key="1">
    <source>
        <dbReference type="ARBA" id="ARBA00022692"/>
    </source>
</evidence>
<dbReference type="AlphaFoldDB" id="A0A7J7LFC9"/>
<organism evidence="5 6">
    <name type="scientific">Kingdonia uniflora</name>
    <dbReference type="NCBI Taxonomy" id="39325"/>
    <lineage>
        <taxon>Eukaryota</taxon>
        <taxon>Viridiplantae</taxon>
        <taxon>Streptophyta</taxon>
        <taxon>Embryophyta</taxon>
        <taxon>Tracheophyta</taxon>
        <taxon>Spermatophyta</taxon>
        <taxon>Magnoliopsida</taxon>
        <taxon>Ranunculales</taxon>
        <taxon>Circaeasteraceae</taxon>
        <taxon>Kingdonia</taxon>
    </lineage>
</organism>
<keyword evidence="6" id="KW-1185">Reference proteome</keyword>
<feature type="transmembrane region" description="Helical" evidence="4">
    <location>
        <begin position="91"/>
        <end position="112"/>
    </location>
</feature>
<feature type="transmembrane region" description="Helical" evidence="4">
    <location>
        <begin position="21"/>
        <end position="40"/>
    </location>
</feature>
<dbReference type="OrthoDB" id="1728340at2759"/>
<keyword evidence="1 4" id="KW-0812">Transmembrane</keyword>
<evidence type="ECO:0000313" key="6">
    <source>
        <dbReference type="Proteomes" id="UP000541444"/>
    </source>
</evidence>
<feature type="transmembrane region" description="Helical" evidence="4">
    <location>
        <begin position="60"/>
        <end position="79"/>
    </location>
</feature>
<proteinExistence type="predicted"/>
<gene>
    <name evidence="5" type="ORF">GIB67_021187</name>
</gene>
<dbReference type="GO" id="GO:0022857">
    <property type="term" value="F:transmembrane transporter activity"/>
    <property type="evidence" value="ECO:0007669"/>
    <property type="project" value="InterPro"/>
</dbReference>
<name>A0A7J7LFC9_9MAGN</name>
<evidence type="ECO:0000256" key="2">
    <source>
        <dbReference type="ARBA" id="ARBA00022989"/>
    </source>
</evidence>
<comment type="caution">
    <text evidence="5">The sequence shown here is derived from an EMBL/GenBank/DDBJ whole genome shotgun (WGS) entry which is preliminary data.</text>
</comment>
<dbReference type="GO" id="GO:0016020">
    <property type="term" value="C:membrane"/>
    <property type="evidence" value="ECO:0007669"/>
    <property type="project" value="InterPro"/>
</dbReference>
<keyword evidence="3 4" id="KW-0472">Membrane</keyword>
<evidence type="ECO:0000256" key="4">
    <source>
        <dbReference type="SAM" id="Phobius"/>
    </source>
</evidence>
<dbReference type="InterPro" id="IPR030184">
    <property type="entry name" value="WAT1-related"/>
</dbReference>
<keyword evidence="2 4" id="KW-1133">Transmembrane helix</keyword>
<accession>A0A7J7LFC9</accession>
<evidence type="ECO:0000313" key="5">
    <source>
        <dbReference type="EMBL" id="KAF6141371.1"/>
    </source>
</evidence>
<reference evidence="5 6" key="1">
    <citation type="journal article" date="2020" name="IScience">
        <title>Genome Sequencing of the Endangered Kingdonia uniflora (Circaeasteraceae, Ranunculales) Reveals Potential Mechanisms of Evolutionary Specialization.</title>
        <authorList>
            <person name="Sun Y."/>
            <person name="Deng T."/>
            <person name="Zhang A."/>
            <person name="Moore M.J."/>
            <person name="Landis J.B."/>
            <person name="Lin N."/>
            <person name="Zhang H."/>
            <person name="Zhang X."/>
            <person name="Huang J."/>
            <person name="Zhang X."/>
            <person name="Sun H."/>
            <person name="Wang H."/>
        </authorList>
    </citation>
    <scope>NUCLEOTIDE SEQUENCE [LARGE SCALE GENOMIC DNA]</scope>
    <source>
        <strain evidence="5">TB1705</strain>
        <tissue evidence="5">Leaf</tissue>
    </source>
</reference>
<evidence type="ECO:0008006" key="7">
    <source>
        <dbReference type="Google" id="ProtNLM"/>
    </source>
</evidence>